<dbReference type="HOGENOM" id="CLU_2655490_0_0_1"/>
<evidence type="ECO:0000313" key="3">
    <source>
        <dbReference type="Proteomes" id="UP000053820"/>
    </source>
</evidence>
<dbReference type="Gene3D" id="3.40.30.10">
    <property type="entry name" value="Glutaredoxin"/>
    <property type="match status" value="1"/>
</dbReference>
<dbReference type="SUPFAM" id="SSF52833">
    <property type="entry name" value="Thioredoxin-like"/>
    <property type="match status" value="1"/>
</dbReference>
<feature type="domain" description="GST N-terminal" evidence="1">
    <location>
        <begin position="7"/>
        <end position="70"/>
    </location>
</feature>
<accession>A0A0C9WA47</accession>
<name>A0A0C9WA47_9AGAM</name>
<dbReference type="InterPro" id="IPR004045">
    <property type="entry name" value="Glutathione_S-Trfase_N"/>
</dbReference>
<dbReference type="Proteomes" id="UP000053820">
    <property type="component" value="Unassembled WGS sequence"/>
</dbReference>
<dbReference type="Pfam" id="PF02798">
    <property type="entry name" value="GST_N"/>
    <property type="match status" value="1"/>
</dbReference>
<evidence type="ECO:0000259" key="1">
    <source>
        <dbReference type="Pfam" id="PF02798"/>
    </source>
</evidence>
<gene>
    <name evidence="2" type="ORF">HYDPIDRAFT_111336</name>
</gene>
<dbReference type="OrthoDB" id="249703at2759"/>
<dbReference type="GO" id="GO:0005737">
    <property type="term" value="C:cytoplasm"/>
    <property type="evidence" value="ECO:0007669"/>
    <property type="project" value="TreeGrafter"/>
</dbReference>
<keyword evidence="3" id="KW-1185">Reference proteome</keyword>
<dbReference type="PANTHER" id="PTHR43986:SF1">
    <property type="entry name" value="ELONGATION FACTOR 1-GAMMA"/>
    <property type="match status" value="1"/>
</dbReference>
<dbReference type="PANTHER" id="PTHR43986">
    <property type="entry name" value="ELONGATION FACTOR 1-GAMMA"/>
    <property type="match status" value="1"/>
</dbReference>
<dbReference type="GO" id="GO:0006414">
    <property type="term" value="P:translational elongation"/>
    <property type="evidence" value="ECO:0007669"/>
    <property type="project" value="TreeGrafter"/>
</dbReference>
<proteinExistence type="predicted"/>
<protein>
    <recommendedName>
        <fullName evidence="1">GST N-terminal domain-containing protein</fullName>
    </recommendedName>
</protein>
<dbReference type="EMBL" id="KN839845">
    <property type="protein sequence ID" value="KIJ64743.1"/>
    <property type="molecule type" value="Genomic_DNA"/>
</dbReference>
<sequence>MAPIGSLYGVTRQRQTKVILAAAAVAGVEVELLPFEFGTTNKSSEFLAVVPYGKIPAFKGNDGVTFIEGAPIARHGKARSFFP</sequence>
<dbReference type="GO" id="GO:0005634">
    <property type="term" value="C:nucleus"/>
    <property type="evidence" value="ECO:0007669"/>
    <property type="project" value="TreeGrafter"/>
</dbReference>
<reference evidence="2 3" key="1">
    <citation type="submission" date="2014-04" db="EMBL/GenBank/DDBJ databases">
        <title>Evolutionary Origins and Diversification of the Mycorrhizal Mutualists.</title>
        <authorList>
            <consortium name="DOE Joint Genome Institute"/>
            <consortium name="Mycorrhizal Genomics Consortium"/>
            <person name="Kohler A."/>
            <person name="Kuo A."/>
            <person name="Nagy L.G."/>
            <person name="Floudas D."/>
            <person name="Copeland A."/>
            <person name="Barry K.W."/>
            <person name="Cichocki N."/>
            <person name="Veneault-Fourrey C."/>
            <person name="LaButti K."/>
            <person name="Lindquist E.A."/>
            <person name="Lipzen A."/>
            <person name="Lundell T."/>
            <person name="Morin E."/>
            <person name="Murat C."/>
            <person name="Riley R."/>
            <person name="Ohm R."/>
            <person name="Sun H."/>
            <person name="Tunlid A."/>
            <person name="Henrissat B."/>
            <person name="Grigoriev I.V."/>
            <person name="Hibbett D.S."/>
            <person name="Martin F."/>
        </authorList>
    </citation>
    <scope>NUCLEOTIDE SEQUENCE [LARGE SCALE GENOMIC DNA]</scope>
    <source>
        <strain evidence="2 3">MD-312</strain>
    </source>
</reference>
<dbReference type="InterPro" id="IPR050802">
    <property type="entry name" value="EF-GSTs"/>
</dbReference>
<dbReference type="InterPro" id="IPR036249">
    <property type="entry name" value="Thioredoxin-like_sf"/>
</dbReference>
<dbReference type="AlphaFoldDB" id="A0A0C9WA47"/>
<evidence type="ECO:0000313" key="2">
    <source>
        <dbReference type="EMBL" id="KIJ64743.1"/>
    </source>
</evidence>
<organism evidence="2 3">
    <name type="scientific">Hydnomerulius pinastri MD-312</name>
    <dbReference type="NCBI Taxonomy" id="994086"/>
    <lineage>
        <taxon>Eukaryota</taxon>
        <taxon>Fungi</taxon>
        <taxon>Dikarya</taxon>
        <taxon>Basidiomycota</taxon>
        <taxon>Agaricomycotina</taxon>
        <taxon>Agaricomycetes</taxon>
        <taxon>Agaricomycetidae</taxon>
        <taxon>Boletales</taxon>
        <taxon>Boletales incertae sedis</taxon>
        <taxon>Leucogyrophana</taxon>
    </lineage>
</organism>